<gene>
    <name evidence="2" type="ordered locus">Vdis_0764</name>
</gene>
<dbReference type="STRING" id="572478.Vdis_0764"/>
<protein>
    <submittedName>
        <fullName evidence="2">AIR synthase related protein</fullName>
    </submittedName>
</protein>
<dbReference type="InterPro" id="IPR036676">
    <property type="entry name" value="PurM-like_C_sf"/>
</dbReference>
<evidence type="ECO:0000313" key="2">
    <source>
        <dbReference type="EMBL" id="ADN50156.1"/>
    </source>
</evidence>
<feature type="domain" description="PurM-like N-terminal" evidence="1">
    <location>
        <begin position="40"/>
        <end position="143"/>
    </location>
</feature>
<sequence>MGKEDNTKVGNVLRGFGETNLISIIRSITGFGEDNDLEFLEIDGNMLAIKIDGISLSTSRMPFMTYFDMGWKVMAAVGSDFLVKLTKPLYAVVSITMRGDSGIDEFRELINGLNEGANYLGMKYLGGDLNEGLDNVIDVAAIGKPLAGIIGRKPRVGDVLVTKPYFGYTGLVFKLYYSNELNRWIDSRVVREGIEILKRPRLEMNILNDLLRHRECISASMDSSDGLGKVLWTMSTDGGVKIIINELPVSEDFLNSMSEIGDVNIEEAVFNGGEEFLPVFSVRRSCIPVFERLGFKPFATVEEGEGVYFKGSILRYRGWDYFTGWAST</sequence>
<dbReference type="KEGG" id="vdi:Vdis_0764"/>
<dbReference type="EMBL" id="CP002100">
    <property type="protein sequence ID" value="ADN50156.1"/>
    <property type="molecule type" value="Genomic_DNA"/>
</dbReference>
<dbReference type="PANTHER" id="PTHR30270:SF0">
    <property type="entry name" value="THIAMINE-MONOPHOSPHATE KINASE"/>
    <property type="match status" value="1"/>
</dbReference>
<dbReference type="RefSeq" id="WP_013335881.1">
    <property type="nucleotide sequence ID" value="NC_014537.1"/>
</dbReference>
<dbReference type="Proteomes" id="UP000006681">
    <property type="component" value="Chromosome"/>
</dbReference>
<dbReference type="GeneID" id="9751690"/>
<dbReference type="Gene3D" id="3.30.1330.10">
    <property type="entry name" value="PurM-like, N-terminal domain"/>
    <property type="match status" value="1"/>
</dbReference>
<organism evidence="2 3">
    <name type="scientific">Vulcanisaeta distributa (strain DSM 14429 / JCM 11212 / NBRC 100878 / IC-017)</name>
    <dbReference type="NCBI Taxonomy" id="572478"/>
    <lineage>
        <taxon>Archaea</taxon>
        <taxon>Thermoproteota</taxon>
        <taxon>Thermoprotei</taxon>
        <taxon>Thermoproteales</taxon>
        <taxon>Thermoproteaceae</taxon>
        <taxon>Vulcanisaeta</taxon>
    </lineage>
</organism>
<reference evidence="3" key="2">
    <citation type="journal article" date="2010" name="Stand. Genomic Sci.">
        <title>Complete genome sequence of Vulcanisaeta distributa type strain (IC-017T).</title>
        <authorList>
            <person name="Mavromatis K."/>
            <person name="Sikorski J."/>
            <person name="Pabst E."/>
            <person name="Teshima H."/>
            <person name="Lapidus A."/>
            <person name="Lucas S."/>
            <person name="Nolan M."/>
            <person name="Glavina Del Rio T."/>
            <person name="Cheng J."/>
            <person name="Bruce D."/>
            <person name="Goodwin L."/>
            <person name="Pitluck S."/>
            <person name="Liolios K."/>
            <person name="Ivanova N."/>
            <person name="Mikhailova N."/>
            <person name="Pati A."/>
            <person name="Chen A."/>
            <person name="Palaniappan K."/>
            <person name="Land M."/>
            <person name="Hauser L."/>
            <person name="Chang Y."/>
            <person name="Jeffries C."/>
            <person name="Rohde M."/>
            <person name="Spring S."/>
            <person name="Goker M."/>
            <person name="Wirth R."/>
            <person name="Woyke T."/>
            <person name="Bristow J."/>
            <person name="Eisen J."/>
            <person name="Markowitz V."/>
            <person name="Hugenholtz P."/>
            <person name="Klenk H."/>
            <person name="Kyrpides N."/>
        </authorList>
    </citation>
    <scope>NUCLEOTIDE SEQUENCE [LARGE SCALE GENOMIC DNA]</scope>
    <source>
        <strain evidence="3">DSM 14429 / JCM 11212 / NBRC 100878 / IC-017</strain>
    </source>
</reference>
<dbReference type="eggNOG" id="arCOG00638">
    <property type="taxonomic scope" value="Archaea"/>
</dbReference>
<dbReference type="Gene3D" id="3.90.650.10">
    <property type="entry name" value="PurM-like C-terminal domain"/>
    <property type="match status" value="1"/>
</dbReference>
<dbReference type="AlphaFoldDB" id="E1QNR0"/>
<name>E1QNR0_VULDI</name>
<dbReference type="InterPro" id="IPR036921">
    <property type="entry name" value="PurM-like_N_sf"/>
</dbReference>
<dbReference type="InterPro" id="IPR016188">
    <property type="entry name" value="PurM-like_N"/>
</dbReference>
<dbReference type="OrthoDB" id="45909at2157"/>
<keyword evidence="3" id="KW-1185">Reference proteome</keyword>
<accession>E1QNR0</accession>
<dbReference type="SUPFAM" id="SSF56042">
    <property type="entry name" value="PurM C-terminal domain-like"/>
    <property type="match status" value="1"/>
</dbReference>
<evidence type="ECO:0000313" key="3">
    <source>
        <dbReference type="Proteomes" id="UP000006681"/>
    </source>
</evidence>
<dbReference type="PANTHER" id="PTHR30270">
    <property type="entry name" value="THIAMINE-MONOPHOSPHATE KINASE"/>
    <property type="match status" value="1"/>
</dbReference>
<dbReference type="Pfam" id="PF00586">
    <property type="entry name" value="AIRS"/>
    <property type="match status" value="1"/>
</dbReference>
<dbReference type="HOGENOM" id="CLU_046964_2_1_2"/>
<dbReference type="SUPFAM" id="SSF55326">
    <property type="entry name" value="PurM N-terminal domain-like"/>
    <property type="match status" value="1"/>
</dbReference>
<reference evidence="2 3" key="1">
    <citation type="journal article" date="2010" name="Stand. Genomic Sci.">
        <title>Complete genome sequence of Vulcanisaeta distributa type strain (IC-017).</title>
        <authorList>
            <person name="Mavromatis K."/>
            <person name="Sikorski J."/>
            <person name="Pabst E."/>
            <person name="Teshima H."/>
            <person name="Lapidus A."/>
            <person name="Lucas S."/>
            <person name="Nolan M."/>
            <person name="Glavina Del Rio T."/>
            <person name="Cheng J.F."/>
            <person name="Bruce D."/>
            <person name="Goodwin L."/>
            <person name="Pitluck S."/>
            <person name="Liolios K."/>
            <person name="Ivanova N."/>
            <person name="Mikhailova N."/>
            <person name="Pati A."/>
            <person name="Chen A."/>
            <person name="Palaniappan K."/>
            <person name="Land M."/>
            <person name="Hauser L."/>
            <person name="Chang Y.J."/>
            <person name="Jeffries C.D."/>
            <person name="Rohde M."/>
            <person name="Spring S."/>
            <person name="Goker M."/>
            <person name="Wirth R."/>
            <person name="Woyke T."/>
            <person name="Bristow J."/>
            <person name="Eisen J.A."/>
            <person name="Markowitz V."/>
            <person name="Hugenholtz P."/>
            <person name="Klenk H.P."/>
            <person name="Kyrpides N.C."/>
        </authorList>
    </citation>
    <scope>NUCLEOTIDE SEQUENCE [LARGE SCALE GENOMIC DNA]</scope>
    <source>
        <strain evidence="3">DSM 14429 / JCM 11212 / NBRC 100878 / IC-017</strain>
    </source>
</reference>
<dbReference type="GO" id="GO:0009030">
    <property type="term" value="F:thiamine-phosphate kinase activity"/>
    <property type="evidence" value="ECO:0007669"/>
    <property type="project" value="InterPro"/>
</dbReference>
<evidence type="ECO:0000259" key="1">
    <source>
        <dbReference type="Pfam" id="PF00586"/>
    </source>
</evidence>
<dbReference type="InterPro" id="IPR006283">
    <property type="entry name" value="ThiL-like"/>
</dbReference>
<proteinExistence type="predicted"/>
<dbReference type="GO" id="GO:0009228">
    <property type="term" value="P:thiamine biosynthetic process"/>
    <property type="evidence" value="ECO:0007669"/>
    <property type="project" value="InterPro"/>
</dbReference>